<accession>Q0QVU9</accession>
<dbReference type="AlphaFoldDB" id="Q0QVU9"/>
<dbReference type="Gene3D" id="2.10.25.10">
    <property type="entry name" value="Laminin"/>
    <property type="match status" value="1"/>
</dbReference>
<feature type="chain" id="PRO_5004175975" evidence="1">
    <location>
        <begin position="22"/>
        <end position="102"/>
    </location>
</feature>
<dbReference type="GO" id="GO:0006508">
    <property type="term" value="P:proteolysis"/>
    <property type="evidence" value="ECO:0007669"/>
    <property type="project" value="UniProtKB-KW"/>
</dbReference>
<keyword evidence="1" id="KW-0732">Signal</keyword>
<organism evidence="2">
    <name type="scientific">Mayetiola destructor</name>
    <name type="common">Hessian fly</name>
    <dbReference type="NCBI Taxonomy" id="39758"/>
    <lineage>
        <taxon>Eukaryota</taxon>
        <taxon>Metazoa</taxon>
        <taxon>Ecdysozoa</taxon>
        <taxon>Arthropoda</taxon>
        <taxon>Hexapoda</taxon>
        <taxon>Insecta</taxon>
        <taxon>Pterygota</taxon>
        <taxon>Neoptera</taxon>
        <taxon>Endopterygota</taxon>
        <taxon>Diptera</taxon>
        <taxon>Nematocera</taxon>
        <taxon>Sciaroidea</taxon>
        <taxon>Cecidomyiidae</taxon>
        <taxon>Mayetiola</taxon>
    </lineage>
</organism>
<proteinExistence type="evidence at transcript level"/>
<reference evidence="2" key="1">
    <citation type="journal article" date="2006" name="Insect Mol. Biol.">
        <title>Cloning and characterization of protease inhibitor-like cDNAs from the Hessian fly mayetiola destructor (SAY).</title>
        <authorList>
            <person name="Maddur A.A."/>
            <person name="Liu X."/>
            <person name="Zhu Y.C."/>
            <person name="Fellers J.P."/>
            <person name="Oppert B."/>
            <person name="Park Y."/>
            <person name="Bai J."/>
            <person name="Wilde G.E."/>
            <person name="Chen M.S."/>
        </authorList>
    </citation>
    <scope>NUCLEOTIDE SEQUENCE</scope>
</reference>
<dbReference type="EMBL" id="DQ232706">
    <property type="protein sequence ID" value="ABB70531.1"/>
    <property type="molecule type" value="mRNA"/>
</dbReference>
<keyword evidence="2" id="KW-0378">Hydrolase</keyword>
<evidence type="ECO:0000256" key="1">
    <source>
        <dbReference type="SAM" id="SignalP"/>
    </source>
</evidence>
<name>Q0QVU9_MAYDE</name>
<sequence length="102" mass="11696">MCLKLVIIGVALLGFVASSLGYEDNKPNLCCPQNEKLYDYHYPCKKNMCKDYYDHSSQNECKLPATFAKNKYCDCMDGFLRTNAGPCVKKEDCNFLIKNEHH</sequence>
<keyword evidence="2" id="KW-0645">Protease</keyword>
<dbReference type="GO" id="GO:0008233">
    <property type="term" value="F:peptidase activity"/>
    <property type="evidence" value="ECO:0007669"/>
    <property type="project" value="UniProtKB-KW"/>
</dbReference>
<protein>
    <submittedName>
        <fullName evidence="2">Protease inibitor Sg8F6</fullName>
    </submittedName>
</protein>
<feature type="signal peptide" evidence="1">
    <location>
        <begin position="1"/>
        <end position="21"/>
    </location>
</feature>
<evidence type="ECO:0000313" key="2">
    <source>
        <dbReference type="EMBL" id="ABB70531.1"/>
    </source>
</evidence>